<comment type="caution">
    <text evidence="1">The sequence shown here is derived from an EMBL/GenBank/DDBJ whole genome shotgun (WGS) entry which is preliminary data.</text>
</comment>
<proteinExistence type="predicted"/>
<sequence length="126" mass="14914">MGFFYFTNFGNIDFTRYFNHYQVEAISFIGNHFEENPLEDTKGILLEDLNSNSIYGLIVDVNLEKKYYKFTIDLNYSKFNNEFNILNCEFIALNISKLNEYFIANFSNNFDIIYEGTYGFIFATIK</sequence>
<evidence type="ECO:0000313" key="1">
    <source>
        <dbReference type="EMBL" id="KKL74347.1"/>
    </source>
</evidence>
<name>A0A0F9HGX3_9ZZZZ</name>
<gene>
    <name evidence="1" type="ORF">LCGC14_2065790</name>
</gene>
<dbReference type="EMBL" id="LAZR01024684">
    <property type="protein sequence ID" value="KKL74347.1"/>
    <property type="molecule type" value="Genomic_DNA"/>
</dbReference>
<dbReference type="AlphaFoldDB" id="A0A0F9HGX3"/>
<accession>A0A0F9HGX3</accession>
<protein>
    <submittedName>
        <fullName evidence="1">Uncharacterized protein</fullName>
    </submittedName>
</protein>
<organism evidence="1">
    <name type="scientific">marine sediment metagenome</name>
    <dbReference type="NCBI Taxonomy" id="412755"/>
    <lineage>
        <taxon>unclassified sequences</taxon>
        <taxon>metagenomes</taxon>
        <taxon>ecological metagenomes</taxon>
    </lineage>
</organism>
<reference evidence="1" key="1">
    <citation type="journal article" date="2015" name="Nature">
        <title>Complex archaea that bridge the gap between prokaryotes and eukaryotes.</title>
        <authorList>
            <person name="Spang A."/>
            <person name="Saw J.H."/>
            <person name="Jorgensen S.L."/>
            <person name="Zaremba-Niedzwiedzka K."/>
            <person name="Martijn J."/>
            <person name="Lind A.E."/>
            <person name="van Eijk R."/>
            <person name="Schleper C."/>
            <person name="Guy L."/>
            <person name="Ettema T.J."/>
        </authorList>
    </citation>
    <scope>NUCLEOTIDE SEQUENCE</scope>
</reference>